<keyword evidence="2" id="KW-1185">Reference proteome</keyword>
<protein>
    <submittedName>
        <fullName evidence="1">Uncharacterized protein</fullName>
    </submittedName>
</protein>
<dbReference type="PATRIC" id="fig|1121307.3.peg.1213"/>
<accession>A0A0J8DBC9</accession>
<proteinExistence type="predicted"/>
<gene>
    <name evidence="1" type="ORF">CLCY_2c03550</name>
</gene>
<comment type="caution">
    <text evidence="1">The sequence shown here is derived from an EMBL/GenBank/DDBJ whole genome shotgun (WGS) entry which is preliminary data.</text>
</comment>
<dbReference type="AlphaFoldDB" id="A0A0J8DBC9"/>
<evidence type="ECO:0000313" key="1">
    <source>
        <dbReference type="EMBL" id="KMT21593.1"/>
    </source>
</evidence>
<dbReference type="STRING" id="1121307.CLCY_2c03550"/>
<dbReference type="EMBL" id="LFVU01000027">
    <property type="protein sequence ID" value="KMT21593.1"/>
    <property type="molecule type" value="Genomic_DNA"/>
</dbReference>
<name>A0A0J8DBC9_CLOCY</name>
<sequence length="104" mass="12182">MAIIRDMQPYILEEKVTYRTPSKFLKEVWIEIKSIDVAIYENDDRINTQSVRFNSSTHTGLTNYKEIKEGRNRIRKGEVIYTILSCKTRGRLTTLLLKVVDTDV</sequence>
<evidence type="ECO:0000313" key="2">
    <source>
        <dbReference type="Proteomes" id="UP000036756"/>
    </source>
</evidence>
<dbReference type="OrthoDB" id="1911689at2"/>
<dbReference type="Proteomes" id="UP000036756">
    <property type="component" value="Unassembled WGS sequence"/>
</dbReference>
<dbReference type="RefSeq" id="WP_048571017.1">
    <property type="nucleotide sequence ID" value="NZ_LFVU01000027.1"/>
</dbReference>
<organism evidence="1 2">
    <name type="scientific">Clostridium cylindrosporum DSM 605</name>
    <dbReference type="NCBI Taxonomy" id="1121307"/>
    <lineage>
        <taxon>Bacteria</taxon>
        <taxon>Bacillati</taxon>
        <taxon>Bacillota</taxon>
        <taxon>Clostridia</taxon>
        <taxon>Eubacteriales</taxon>
        <taxon>Clostridiaceae</taxon>
        <taxon>Clostridium</taxon>
    </lineage>
</organism>
<reference evidence="1 2" key="1">
    <citation type="submission" date="2015-06" db="EMBL/GenBank/DDBJ databases">
        <title>Draft genome sequence of the purine-degrading Clostridium cylindrosporum HC-1 (DSM 605).</title>
        <authorList>
            <person name="Poehlein A."/>
            <person name="Schiel-Bengelsdorf B."/>
            <person name="Bengelsdorf F."/>
            <person name="Daniel R."/>
            <person name="Duerre P."/>
        </authorList>
    </citation>
    <scope>NUCLEOTIDE SEQUENCE [LARGE SCALE GENOMIC DNA]</scope>
    <source>
        <strain evidence="1 2">DSM 605</strain>
    </source>
</reference>